<dbReference type="Gene3D" id="3.40.1740.10">
    <property type="entry name" value="VC0467-like"/>
    <property type="match status" value="1"/>
</dbReference>
<dbReference type="SUPFAM" id="SSF143456">
    <property type="entry name" value="VC0467-like"/>
    <property type="match status" value="1"/>
</dbReference>
<evidence type="ECO:0000313" key="2">
    <source>
        <dbReference type="Proteomes" id="UP000054558"/>
    </source>
</evidence>
<proteinExistence type="predicted"/>
<organism evidence="1 2">
    <name type="scientific">Klebsormidium nitens</name>
    <name type="common">Green alga</name>
    <name type="synonym">Ulothrix nitens</name>
    <dbReference type="NCBI Taxonomy" id="105231"/>
    <lineage>
        <taxon>Eukaryota</taxon>
        <taxon>Viridiplantae</taxon>
        <taxon>Streptophyta</taxon>
        <taxon>Klebsormidiophyceae</taxon>
        <taxon>Klebsormidiales</taxon>
        <taxon>Klebsormidiaceae</taxon>
        <taxon>Klebsormidium</taxon>
    </lineage>
</organism>
<gene>
    <name evidence="1" type="ORF">KFL_000520270</name>
</gene>
<dbReference type="InterPro" id="IPR003774">
    <property type="entry name" value="AlgH-like"/>
</dbReference>
<evidence type="ECO:0000313" key="1">
    <source>
        <dbReference type="EMBL" id="GAQ80355.1"/>
    </source>
</evidence>
<dbReference type="OrthoDB" id="272750at2759"/>
<dbReference type="Pfam" id="PF02622">
    <property type="entry name" value="DUF179"/>
    <property type="match status" value="1"/>
</dbReference>
<dbReference type="EMBL" id="DF237001">
    <property type="protein sequence ID" value="GAQ80355.1"/>
    <property type="molecule type" value="Genomic_DNA"/>
</dbReference>
<dbReference type="PANTHER" id="PTHR31984:SF18">
    <property type="entry name" value="TRANSCRIPTIONAL REGULATOR"/>
    <property type="match status" value="1"/>
</dbReference>
<reference evidence="1 2" key="1">
    <citation type="journal article" date="2014" name="Nat. Commun.">
        <title>Klebsormidium flaccidum genome reveals primary factors for plant terrestrial adaptation.</title>
        <authorList>
            <person name="Hori K."/>
            <person name="Maruyama F."/>
            <person name="Fujisawa T."/>
            <person name="Togashi T."/>
            <person name="Yamamoto N."/>
            <person name="Seo M."/>
            <person name="Sato S."/>
            <person name="Yamada T."/>
            <person name="Mori H."/>
            <person name="Tajima N."/>
            <person name="Moriyama T."/>
            <person name="Ikeuchi M."/>
            <person name="Watanabe M."/>
            <person name="Wada H."/>
            <person name="Kobayashi K."/>
            <person name="Saito M."/>
            <person name="Masuda T."/>
            <person name="Sasaki-Sekimoto Y."/>
            <person name="Mashiguchi K."/>
            <person name="Awai K."/>
            <person name="Shimojima M."/>
            <person name="Masuda S."/>
            <person name="Iwai M."/>
            <person name="Nobusawa T."/>
            <person name="Narise T."/>
            <person name="Kondo S."/>
            <person name="Saito H."/>
            <person name="Sato R."/>
            <person name="Murakawa M."/>
            <person name="Ihara Y."/>
            <person name="Oshima-Yamada Y."/>
            <person name="Ohtaka K."/>
            <person name="Satoh M."/>
            <person name="Sonobe K."/>
            <person name="Ishii M."/>
            <person name="Ohtani R."/>
            <person name="Kanamori-Sato M."/>
            <person name="Honoki R."/>
            <person name="Miyazaki D."/>
            <person name="Mochizuki H."/>
            <person name="Umetsu J."/>
            <person name="Higashi K."/>
            <person name="Shibata D."/>
            <person name="Kamiya Y."/>
            <person name="Sato N."/>
            <person name="Nakamura Y."/>
            <person name="Tabata S."/>
            <person name="Ida S."/>
            <person name="Kurokawa K."/>
            <person name="Ohta H."/>
        </authorList>
    </citation>
    <scope>NUCLEOTIDE SEQUENCE [LARGE SCALE GENOMIC DNA]</scope>
    <source>
        <strain evidence="1 2">NIES-2285</strain>
    </source>
</reference>
<sequence>MATSHVRALWKDPVLSPSGQLPSTSCSLDHHTRNVILRRWPAESCPTGCFGSEYGQQWRTKTGVLPKGCGRGTGDCGLRRWRNLASASSDPDSESTGDFASEQLDWRDFRARLVAQQASADENVAEADDIWRARVSKENQELLEKQNPVLAKELPWAHPTGGPEVGGLVLAAHNSPLDQQRFWQAVVFLIEHGPRGSWGLLLNRPSGYTIGQALPRMNQTHGSRLLTVFSVCPIYVGGFKSDGRSLYVLHGHSLPGAEEIAPGVFLGGLDVAATGVLEGKFPPTDFRFFVGRVEWLPGGLKQECTAESWYTAACSKSLVLKQCIQLPKPLWQEILELMGGEFAETSRLAYNESD</sequence>
<protein>
    <submittedName>
        <fullName evidence="1">Uncharacterized protein</fullName>
    </submittedName>
</protein>
<name>A0A1Y1HNY0_KLENI</name>
<dbReference type="PANTHER" id="PTHR31984">
    <property type="entry name" value="TRANSPORTER, PUTATIVE (DUF179)-RELATED"/>
    <property type="match status" value="1"/>
</dbReference>
<accession>A0A1Y1HNY0</accession>
<dbReference type="AlphaFoldDB" id="A0A1Y1HNY0"/>
<keyword evidence="2" id="KW-1185">Reference proteome</keyword>
<dbReference type="OMA" id="PKPLWRE"/>
<dbReference type="Proteomes" id="UP000054558">
    <property type="component" value="Unassembled WGS sequence"/>
</dbReference>